<dbReference type="AlphaFoldDB" id="A0A9X4PAX7"/>
<evidence type="ECO:0000256" key="1">
    <source>
        <dbReference type="SAM" id="Phobius"/>
    </source>
</evidence>
<dbReference type="EMBL" id="LWID01000001">
    <property type="protein sequence ID" value="MDG6894812.1"/>
    <property type="molecule type" value="Genomic_DNA"/>
</dbReference>
<organism evidence="2 3">
    <name type="scientific">Volucribacter amazonae</name>
    <dbReference type="NCBI Taxonomy" id="256731"/>
    <lineage>
        <taxon>Bacteria</taxon>
        <taxon>Pseudomonadati</taxon>
        <taxon>Pseudomonadota</taxon>
        <taxon>Gammaproteobacteria</taxon>
        <taxon>Pasteurellales</taxon>
        <taxon>Pasteurellaceae</taxon>
        <taxon>Volucribacter</taxon>
    </lineage>
</organism>
<keyword evidence="1" id="KW-0812">Transmembrane</keyword>
<keyword evidence="1" id="KW-1133">Transmembrane helix</keyword>
<dbReference type="RefSeq" id="WP_279572272.1">
    <property type="nucleotide sequence ID" value="NZ_LWID01000001.1"/>
</dbReference>
<keyword evidence="3" id="KW-1185">Reference proteome</keyword>
<protein>
    <submittedName>
        <fullName evidence="2">Uncharacterized protein</fullName>
    </submittedName>
</protein>
<feature type="transmembrane region" description="Helical" evidence="1">
    <location>
        <begin position="35"/>
        <end position="54"/>
    </location>
</feature>
<proteinExistence type="predicted"/>
<reference evidence="2" key="1">
    <citation type="submission" date="2016-03" db="EMBL/GenBank/DDBJ databases">
        <title>Co-evolution between Pasteurellaceae and their hosts.</title>
        <authorList>
            <person name="Hansen M.J."/>
            <person name="Bojesen A.M."/>
            <person name="Planet P."/>
        </authorList>
    </citation>
    <scope>NUCLEOTIDE SEQUENCE</scope>
    <source>
        <strain evidence="2">146/S8/89</strain>
    </source>
</reference>
<gene>
    <name evidence="2" type="ORF">A6A20_04035</name>
</gene>
<comment type="caution">
    <text evidence="2">The sequence shown here is derived from an EMBL/GenBank/DDBJ whole genome shotgun (WGS) entry which is preliminary data.</text>
</comment>
<keyword evidence="1" id="KW-0472">Membrane</keyword>
<dbReference type="Proteomes" id="UP001155500">
    <property type="component" value="Unassembled WGS sequence"/>
</dbReference>
<feature type="transmembrane region" description="Helical" evidence="1">
    <location>
        <begin position="7"/>
        <end position="29"/>
    </location>
</feature>
<accession>A0A9X4PAX7</accession>
<sequence>MAIYIVTSILISFFLHKYLFVGITSGWIAYGIANLFIPEWAAAIGIIIGIIASIPPHSSNN</sequence>
<evidence type="ECO:0000313" key="2">
    <source>
        <dbReference type="EMBL" id="MDG6894812.1"/>
    </source>
</evidence>
<name>A0A9X4PAX7_9PAST</name>
<evidence type="ECO:0000313" key="3">
    <source>
        <dbReference type="Proteomes" id="UP001155500"/>
    </source>
</evidence>